<dbReference type="EMBL" id="JBEZFP010000090">
    <property type="protein sequence ID" value="MEU8137499.1"/>
    <property type="molecule type" value="Genomic_DNA"/>
</dbReference>
<dbReference type="RefSeq" id="WP_358359492.1">
    <property type="nucleotide sequence ID" value="NZ_JBEZFP010000090.1"/>
</dbReference>
<keyword evidence="2" id="KW-0732">Signal</keyword>
<dbReference type="InterPro" id="IPR006311">
    <property type="entry name" value="TAT_signal"/>
</dbReference>
<comment type="caution">
    <text evidence="4">The sequence shown here is derived from an EMBL/GenBank/DDBJ whole genome shotgun (WGS) entry which is preliminary data.</text>
</comment>
<feature type="signal peptide" evidence="2">
    <location>
        <begin position="1"/>
        <end position="30"/>
    </location>
</feature>
<dbReference type="Pfam" id="PF20091">
    <property type="entry name" value="Abhydrolase_10"/>
    <property type="match status" value="1"/>
</dbReference>
<dbReference type="Proteomes" id="UP001551482">
    <property type="component" value="Unassembled WGS sequence"/>
</dbReference>
<name>A0ABV3DQR5_9ACTN</name>
<keyword evidence="4" id="KW-0378">Hydrolase</keyword>
<proteinExistence type="predicted"/>
<feature type="domain" description="Alpha/beta hydrolase" evidence="3">
    <location>
        <begin position="40"/>
        <end position="456"/>
    </location>
</feature>
<evidence type="ECO:0000313" key="5">
    <source>
        <dbReference type="Proteomes" id="UP001551482"/>
    </source>
</evidence>
<keyword evidence="5" id="KW-1185">Reference proteome</keyword>
<dbReference type="PROSITE" id="PS51318">
    <property type="entry name" value="TAT"/>
    <property type="match status" value="1"/>
</dbReference>
<reference evidence="4 5" key="1">
    <citation type="submission" date="2024-06" db="EMBL/GenBank/DDBJ databases">
        <title>The Natural Products Discovery Center: Release of the First 8490 Sequenced Strains for Exploring Actinobacteria Biosynthetic Diversity.</title>
        <authorList>
            <person name="Kalkreuter E."/>
            <person name="Kautsar S.A."/>
            <person name="Yang D."/>
            <person name="Bader C.D."/>
            <person name="Teijaro C.N."/>
            <person name="Fluegel L."/>
            <person name="Davis C.M."/>
            <person name="Simpson J.R."/>
            <person name="Lauterbach L."/>
            <person name="Steele A.D."/>
            <person name="Gui C."/>
            <person name="Meng S."/>
            <person name="Li G."/>
            <person name="Viehrig K."/>
            <person name="Ye F."/>
            <person name="Su P."/>
            <person name="Kiefer A.F."/>
            <person name="Nichols A."/>
            <person name="Cepeda A.J."/>
            <person name="Yan W."/>
            <person name="Fan B."/>
            <person name="Jiang Y."/>
            <person name="Adhikari A."/>
            <person name="Zheng C.-J."/>
            <person name="Schuster L."/>
            <person name="Cowan T.M."/>
            <person name="Smanski M.J."/>
            <person name="Chevrette M.G."/>
            <person name="De Carvalho L.P.S."/>
            <person name="Shen B."/>
        </authorList>
    </citation>
    <scope>NUCLEOTIDE SEQUENCE [LARGE SCALE GENOMIC DNA]</scope>
    <source>
        <strain evidence="4 5">NPDC048946</strain>
    </source>
</reference>
<sequence length="626" mass="64204">MGHTRRTFATLGTVLAALAALVSLPASAHADPAGPVPAVEGPVTGPGSPWTAVTDSGELAARGYGEREYFLSGQATSYRRVGTWDASGRWAAEPDTAAAYKTRVLVRTPNDAARFNGTVVVEWFNVSAGFETAPDYQFMREEMLRRGYAWVGVSAQAAGIDAPPGPFGLGGLKSYSPARYGSLSHPGDAYSYDIFTQVAAALRVTGPGDLLGGLGGERVLLANGESQSAFRLTTYVNAVQPLTGAYDGFLIHSRFASAAPLGGGLQEPAVPVAFIRPDAGVPVLVTESETDVPLHLAARQDDSDAYRLWEMPGTSHADAFTGATAIGCDKPVNSGPQTYMMRAALRGLTTWAGGAAPPPAMPRIAVDGAGAIVRDAHGNALGGVRTPQLDVPIAALRGDGNSGPNQFCQLVGTTVPFEAAMLRALYPDHAAYVAAFDAAARRAATAGGILADDLPALHEEADAAPVPPPPSGSLDQGVEGEVRPGALAMAQQASGVTLTPATIDGTPQTVTGRLNTVAVQDYRGSTLGWSLTGQSTDFTSATGGRIPATALAWTPVCAVVSPDAPSGATPGSAGPIPTHGALCTQPENPRGQVSGGEFTADAQLALRIPAYPLAGAYTATLTLTLI</sequence>
<gene>
    <name evidence="4" type="ORF">AB0C36_28810</name>
</gene>
<accession>A0ABV3DQR5</accession>
<evidence type="ECO:0000259" key="3">
    <source>
        <dbReference type="Pfam" id="PF20091"/>
    </source>
</evidence>
<evidence type="ECO:0000256" key="1">
    <source>
        <dbReference type="SAM" id="MobiDB-lite"/>
    </source>
</evidence>
<feature type="region of interest" description="Disordered" evidence="1">
    <location>
        <begin position="564"/>
        <end position="594"/>
    </location>
</feature>
<feature type="chain" id="PRO_5045217666" evidence="2">
    <location>
        <begin position="31"/>
        <end position="626"/>
    </location>
</feature>
<evidence type="ECO:0000256" key="2">
    <source>
        <dbReference type="SAM" id="SignalP"/>
    </source>
</evidence>
<evidence type="ECO:0000313" key="4">
    <source>
        <dbReference type="EMBL" id="MEU8137499.1"/>
    </source>
</evidence>
<dbReference type="GO" id="GO:0016787">
    <property type="term" value="F:hydrolase activity"/>
    <property type="evidence" value="ECO:0007669"/>
    <property type="project" value="UniProtKB-KW"/>
</dbReference>
<dbReference type="InterPro" id="IPR045394">
    <property type="entry name" value="Abhydrolase_dom"/>
</dbReference>
<organism evidence="4 5">
    <name type="scientific">Streptodolium elevatio</name>
    <dbReference type="NCBI Taxonomy" id="3157996"/>
    <lineage>
        <taxon>Bacteria</taxon>
        <taxon>Bacillati</taxon>
        <taxon>Actinomycetota</taxon>
        <taxon>Actinomycetes</taxon>
        <taxon>Kitasatosporales</taxon>
        <taxon>Streptomycetaceae</taxon>
        <taxon>Streptodolium</taxon>
    </lineage>
</organism>
<protein>
    <submittedName>
        <fullName evidence="4">Alpha/beta hydrolase domain-containing protein</fullName>
    </submittedName>
</protein>